<evidence type="ECO:0000256" key="5">
    <source>
        <dbReference type="ARBA" id="ARBA00022723"/>
    </source>
</evidence>
<dbReference type="GO" id="GO:0006107">
    <property type="term" value="P:oxaloacetate metabolic process"/>
    <property type="evidence" value="ECO:0007669"/>
    <property type="project" value="TreeGrafter"/>
</dbReference>
<dbReference type="Pfam" id="PF03328">
    <property type="entry name" value="HpcH_HpaI"/>
    <property type="match status" value="1"/>
</dbReference>
<comment type="subcellular location">
    <subcellularLocation>
        <location evidence="2">Cytoplasm</location>
    </subcellularLocation>
</comment>
<evidence type="ECO:0000256" key="2">
    <source>
        <dbReference type="ARBA" id="ARBA00004496"/>
    </source>
</evidence>
<evidence type="ECO:0000256" key="6">
    <source>
        <dbReference type="ARBA" id="ARBA00022842"/>
    </source>
</evidence>
<gene>
    <name evidence="8" type="ORF">METZ01_LOCUS106655</name>
</gene>
<sequence>MRYEYIVGPKGDKPRSDVRISYTPSKKSLSIELSGKVDTLSRETILSQAEAVCRDLGISSGEFLLEDFGALPFVISARIEALIKMAHPKITTESLSAMVLHCEVKSMRDRFRRSRLYVPGNQPKLMLNAMKYKPDGIILDLEDAVAQSEKEATRFVIRNALRTLDFSGAERMIRINQGEMGLQDLEFVVPHNVHLILVPKVESAEQLVAVDNKIVQIMENCGRKDPVFLMPIIESARGVMNALDIAEASPNNVALTIGLEDYTADIGTVRTDEGKESFFARSTVINAARAAGLQAIDTVSVDIGDEEALRASVREAKALGFDGKGCIHPRQIEPIHEEYAPDTDKIEKAKKIVLAFDEAQKQGLGVVSLGSKMIDAPVVKKAAQIIDLAIASGLLPKIWKEDE</sequence>
<keyword evidence="3" id="KW-0963">Cytoplasm</keyword>
<keyword evidence="5" id="KW-0479">Metal-binding</keyword>
<evidence type="ECO:0000256" key="1">
    <source>
        <dbReference type="ARBA" id="ARBA00001946"/>
    </source>
</evidence>
<evidence type="ECO:0000256" key="3">
    <source>
        <dbReference type="ARBA" id="ARBA00022490"/>
    </source>
</evidence>
<name>A0A381WNE0_9ZZZZ</name>
<protein>
    <recommendedName>
        <fullName evidence="7">HpcH/HpaI aldolase/citrate lyase domain-containing protein</fullName>
    </recommendedName>
</protein>
<dbReference type="InterPro" id="IPR040442">
    <property type="entry name" value="Pyrv_kinase-like_dom_sf"/>
</dbReference>
<dbReference type="SUPFAM" id="SSF51621">
    <property type="entry name" value="Phosphoenolpyruvate/pyruvate domain"/>
    <property type="match status" value="1"/>
</dbReference>
<feature type="domain" description="HpcH/HpaI aldolase/citrate lyase" evidence="7">
    <location>
        <begin position="113"/>
        <end position="329"/>
    </location>
</feature>
<dbReference type="GO" id="GO:0003824">
    <property type="term" value="F:catalytic activity"/>
    <property type="evidence" value="ECO:0007669"/>
    <property type="project" value="InterPro"/>
</dbReference>
<keyword evidence="6" id="KW-0460">Magnesium</keyword>
<dbReference type="InterPro" id="IPR005000">
    <property type="entry name" value="Aldolase/citrate-lyase_domain"/>
</dbReference>
<dbReference type="AlphaFoldDB" id="A0A381WNE0"/>
<evidence type="ECO:0000259" key="7">
    <source>
        <dbReference type="Pfam" id="PF03328"/>
    </source>
</evidence>
<keyword evidence="4" id="KW-0597">Phosphoprotein</keyword>
<evidence type="ECO:0000313" key="8">
    <source>
        <dbReference type="EMBL" id="SVA53801.1"/>
    </source>
</evidence>
<dbReference type="InterPro" id="IPR023439">
    <property type="entry name" value="Mal_deCO2ase/Cit_lyase_ACP"/>
</dbReference>
<dbReference type="Gene3D" id="3.20.20.60">
    <property type="entry name" value="Phosphoenolpyruvate-binding domains"/>
    <property type="match status" value="1"/>
</dbReference>
<comment type="cofactor">
    <cofactor evidence="1">
        <name>Mg(2+)</name>
        <dbReference type="ChEBI" id="CHEBI:18420"/>
    </cofactor>
</comment>
<dbReference type="GO" id="GO:0005737">
    <property type="term" value="C:cytoplasm"/>
    <property type="evidence" value="ECO:0007669"/>
    <property type="project" value="UniProtKB-SubCell"/>
</dbReference>
<evidence type="ECO:0000256" key="4">
    <source>
        <dbReference type="ARBA" id="ARBA00022553"/>
    </source>
</evidence>
<dbReference type="GO" id="GO:0000287">
    <property type="term" value="F:magnesium ion binding"/>
    <property type="evidence" value="ECO:0007669"/>
    <property type="project" value="TreeGrafter"/>
</dbReference>
<dbReference type="PANTHER" id="PTHR32308">
    <property type="entry name" value="LYASE BETA SUBUNIT, PUTATIVE (AFU_ORTHOLOGUE AFUA_4G13030)-RELATED"/>
    <property type="match status" value="1"/>
</dbReference>
<accession>A0A381WNE0</accession>
<dbReference type="InterPro" id="IPR015813">
    <property type="entry name" value="Pyrv/PenolPyrv_kinase-like_dom"/>
</dbReference>
<proteinExistence type="predicted"/>
<dbReference type="EMBL" id="UINC01012301">
    <property type="protein sequence ID" value="SVA53801.1"/>
    <property type="molecule type" value="Genomic_DNA"/>
</dbReference>
<organism evidence="8">
    <name type="scientific">marine metagenome</name>
    <dbReference type="NCBI Taxonomy" id="408172"/>
    <lineage>
        <taxon>unclassified sequences</taxon>
        <taxon>metagenomes</taxon>
        <taxon>ecological metagenomes</taxon>
    </lineage>
</organism>
<dbReference type="PANTHER" id="PTHR32308:SF0">
    <property type="entry name" value="HPCH_HPAI ALDOLASE_CITRATE LYASE DOMAIN-CONTAINING PROTEIN"/>
    <property type="match status" value="1"/>
</dbReference>
<reference evidence="8" key="1">
    <citation type="submission" date="2018-05" db="EMBL/GenBank/DDBJ databases">
        <authorList>
            <person name="Lanie J.A."/>
            <person name="Ng W.-L."/>
            <person name="Kazmierczak K.M."/>
            <person name="Andrzejewski T.M."/>
            <person name="Davidsen T.M."/>
            <person name="Wayne K.J."/>
            <person name="Tettelin H."/>
            <person name="Glass J.I."/>
            <person name="Rusch D."/>
            <person name="Podicherti R."/>
            <person name="Tsui H.-C.T."/>
            <person name="Winkler M.E."/>
        </authorList>
    </citation>
    <scope>NUCLEOTIDE SEQUENCE</scope>
</reference>
<dbReference type="Pfam" id="PF06857">
    <property type="entry name" value="ACP"/>
    <property type="match status" value="1"/>
</dbReference>